<dbReference type="Proteomes" id="UP001156881">
    <property type="component" value="Unassembled WGS sequence"/>
</dbReference>
<dbReference type="GO" id="GO:0003824">
    <property type="term" value="F:catalytic activity"/>
    <property type="evidence" value="ECO:0007669"/>
    <property type="project" value="UniProtKB-ARBA"/>
</dbReference>
<organism evidence="2 3">
    <name type="scientific">Methylobacterium brachythecii</name>
    <dbReference type="NCBI Taxonomy" id="1176177"/>
    <lineage>
        <taxon>Bacteria</taxon>
        <taxon>Pseudomonadati</taxon>
        <taxon>Pseudomonadota</taxon>
        <taxon>Alphaproteobacteria</taxon>
        <taxon>Hyphomicrobiales</taxon>
        <taxon>Methylobacteriaceae</taxon>
        <taxon>Methylobacterium</taxon>
    </lineage>
</organism>
<sequence length="271" mass="29070">MSAPDSTPTNELLFETDQSGIARITLNRPQARNALTFAMYEGLITLSRQIEEDRSIKAVIITGAGEKAFAAGTDIAQFRSFEKAEDALGYERFMDRVLGALERLRVPTIAAVAGACTGGGAAIAAACDMRIATRDARFGFPIARTLGNCLSLGNLKRLSGLIGPARVKDILFTARLVGAEEALAIGLVNEVVEDSGTLGQRASELATLLASHAPLTLQATKEGLRRLAEKPSTDDAAQPGNDLILMTYMSRDFREGMEAFLGKRPPKWEGR</sequence>
<gene>
    <name evidence="1" type="ORF">GCM10007884_03560</name>
    <name evidence="2" type="ORF">GGR33_002019</name>
</gene>
<reference evidence="1" key="4">
    <citation type="submission" date="2023-01" db="EMBL/GenBank/DDBJ databases">
        <title>Draft genome sequence of Methylobacterium brachythecii strain NBRC 107710.</title>
        <authorList>
            <person name="Sun Q."/>
            <person name="Mori K."/>
        </authorList>
    </citation>
    <scope>NUCLEOTIDE SEQUENCE</scope>
    <source>
        <strain evidence="1">NBRC 107710</strain>
    </source>
</reference>
<dbReference type="PANTHER" id="PTHR11941:SF54">
    <property type="entry name" value="ENOYL-COA HYDRATASE, MITOCHONDRIAL"/>
    <property type="match status" value="1"/>
</dbReference>
<reference evidence="2 3" key="3">
    <citation type="submission" date="2020-08" db="EMBL/GenBank/DDBJ databases">
        <title>Genomic Encyclopedia of Type Strains, Phase IV (KMG-IV): sequencing the most valuable type-strain genomes for metagenomic binning, comparative biology and taxonomic classification.</title>
        <authorList>
            <person name="Goeker M."/>
        </authorList>
    </citation>
    <scope>NUCLEOTIDE SEQUENCE [LARGE SCALE GENOMIC DNA]</scope>
    <source>
        <strain evidence="2 3">DSM 24105</strain>
    </source>
</reference>
<dbReference type="CDD" id="cd06558">
    <property type="entry name" value="crotonase-like"/>
    <property type="match status" value="1"/>
</dbReference>
<dbReference type="RefSeq" id="WP_183504507.1">
    <property type="nucleotide sequence ID" value="NZ_BSPG01000001.1"/>
</dbReference>
<dbReference type="Pfam" id="PF00378">
    <property type="entry name" value="ECH_1"/>
    <property type="match status" value="1"/>
</dbReference>
<dbReference type="Gene3D" id="3.90.226.10">
    <property type="entry name" value="2-enoyl-CoA Hydratase, Chain A, domain 1"/>
    <property type="match status" value="1"/>
</dbReference>
<dbReference type="SUPFAM" id="SSF52096">
    <property type="entry name" value="ClpP/crotonase"/>
    <property type="match status" value="1"/>
</dbReference>
<protein>
    <submittedName>
        <fullName evidence="1 2">Enoyl-CoA hydratase</fullName>
    </submittedName>
</protein>
<proteinExistence type="predicted"/>
<evidence type="ECO:0000313" key="1">
    <source>
        <dbReference type="EMBL" id="GLS42371.1"/>
    </source>
</evidence>
<dbReference type="NCBIfam" id="NF004796">
    <property type="entry name" value="PRK06144.1"/>
    <property type="match status" value="1"/>
</dbReference>
<dbReference type="EMBL" id="JACIDN010000003">
    <property type="protein sequence ID" value="MBB3902524.1"/>
    <property type="molecule type" value="Genomic_DNA"/>
</dbReference>
<dbReference type="InterPro" id="IPR029045">
    <property type="entry name" value="ClpP/crotonase-like_dom_sf"/>
</dbReference>
<keyword evidence="4" id="KW-1185">Reference proteome</keyword>
<reference evidence="1" key="1">
    <citation type="journal article" date="2014" name="Int. J. Syst. Evol. Microbiol.">
        <title>Complete genome of a new Firmicutes species belonging to the dominant human colonic microbiota ('Ruminococcus bicirculans') reveals two chromosomes and a selective capacity to utilize plant glucans.</title>
        <authorList>
            <consortium name="NISC Comparative Sequencing Program"/>
            <person name="Wegmann U."/>
            <person name="Louis P."/>
            <person name="Goesmann A."/>
            <person name="Henrissat B."/>
            <person name="Duncan S.H."/>
            <person name="Flint H.J."/>
        </authorList>
    </citation>
    <scope>NUCLEOTIDE SEQUENCE</scope>
    <source>
        <strain evidence="1">NBRC 107710</strain>
    </source>
</reference>
<dbReference type="GO" id="GO:0006635">
    <property type="term" value="P:fatty acid beta-oxidation"/>
    <property type="evidence" value="ECO:0007669"/>
    <property type="project" value="TreeGrafter"/>
</dbReference>
<evidence type="ECO:0000313" key="2">
    <source>
        <dbReference type="EMBL" id="MBB3902524.1"/>
    </source>
</evidence>
<dbReference type="AlphaFoldDB" id="A0A7W6F6M7"/>
<reference evidence="4" key="2">
    <citation type="journal article" date="2019" name="Int. J. Syst. Evol. Microbiol.">
        <title>The Global Catalogue of Microorganisms (GCM) 10K type strain sequencing project: providing services to taxonomists for standard genome sequencing and annotation.</title>
        <authorList>
            <consortium name="The Broad Institute Genomics Platform"/>
            <consortium name="The Broad Institute Genome Sequencing Center for Infectious Disease"/>
            <person name="Wu L."/>
            <person name="Ma J."/>
        </authorList>
    </citation>
    <scope>NUCLEOTIDE SEQUENCE [LARGE SCALE GENOMIC DNA]</scope>
    <source>
        <strain evidence="4">NBRC 107710</strain>
    </source>
</reference>
<evidence type="ECO:0000313" key="4">
    <source>
        <dbReference type="Proteomes" id="UP001156881"/>
    </source>
</evidence>
<dbReference type="PANTHER" id="PTHR11941">
    <property type="entry name" value="ENOYL-COA HYDRATASE-RELATED"/>
    <property type="match status" value="1"/>
</dbReference>
<evidence type="ECO:0000313" key="3">
    <source>
        <dbReference type="Proteomes" id="UP000517759"/>
    </source>
</evidence>
<accession>A0A7W6F6M7</accession>
<dbReference type="InterPro" id="IPR001753">
    <property type="entry name" value="Enoyl-CoA_hydra/iso"/>
</dbReference>
<name>A0A7W6F6M7_9HYPH</name>
<comment type="caution">
    <text evidence="2">The sequence shown here is derived from an EMBL/GenBank/DDBJ whole genome shotgun (WGS) entry which is preliminary data.</text>
</comment>
<dbReference type="Proteomes" id="UP000517759">
    <property type="component" value="Unassembled WGS sequence"/>
</dbReference>
<dbReference type="EMBL" id="BSPG01000001">
    <property type="protein sequence ID" value="GLS42371.1"/>
    <property type="molecule type" value="Genomic_DNA"/>
</dbReference>